<dbReference type="PANTHER" id="PTHR44167:SF24">
    <property type="entry name" value="SERINE_THREONINE-PROTEIN KINASE CHK2"/>
    <property type="match status" value="1"/>
</dbReference>
<sequence length="575" mass="63586">MAKFDVPCDSGRTSDDTQKTNQNTPERVEAVLAKEQVAVRYAAGGNATAPEVVGQARLPDSPQDLLSFDKLNLSCDPRVRLFFKHAEGNSAINIEPEAIRQEISTEPAGILRRPVDPLVVKLLGSLQSRCEIKCVLAVKSMRCELYYSPNSDNAILVNRTSGRISVKSSSGSAKFVDPWGQTTLSPASWTLSLRGDTVDLKLLPRRYSLKIEEKTTLASASGKRLADTGLCGPGKKTKLLAGPSSHMVDSKAISCPETVWAGVDLQENQLVKVTDRVTGHVEYSIRRLASWAFKRTSREAFTAILDDGTSKPEVVVVKIIATPYGDNASTINAAKAWLQEFKMHRSLEHPCIAGLRGWDARMLSLFVEYKEAKDLGSHSWRTKNGYFQGNLTDARCILTQISSALQYLEERGIAHNDIKPGNILYTRTEWPANDPYPATSAGAVLIDFGLASSADSVQGGGTPWYLPPEYTLNKRGLPGDVFSLGVVMLYVMRRIPLPETWDKYRPWPLHRAKEPTNLAAMRSWQDEVHLQAEALSSNTIFARQARLYDAVRHMLAVNPEDRVTASELVEETKSW</sequence>
<dbReference type="PANTHER" id="PTHR44167">
    <property type="entry name" value="OVARIAN-SPECIFIC SERINE/THREONINE-PROTEIN KINASE LOK-RELATED"/>
    <property type="match status" value="1"/>
</dbReference>
<feature type="region of interest" description="Disordered" evidence="1">
    <location>
        <begin position="1"/>
        <end position="27"/>
    </location>
</feature>
<dbReference type="Proteomes" id="UP000078559">
    <property type="component" value="Unassembled WGS sequence"/>
</dbReference>
<evidence type="ECO:0000256" key="1">
    <source>
        <dbReference type="SAM" id="MobiDB-lite"/>
    </source>
</evidence>
<feature type="domain" description="Protein kinase" evidence="2">
    <location>
        <begin position="282"/>
        <end position="575"/>
    </location>
</feature>
<dbReference type="GO" id="GO:0044773">
    <property type="term" value="P:mitotic DNA damage checkpoint signaling"/>
    <property type="evidence" value="ECO:0007669"/>
    <property type="project" value="TreeGrafter"/>
</dbReference>
<accession>A0A194VJF3</accession>
<keyword evidence="4" id="KW-1185">Reference proteome</keyword>
<evidence type="ECO:0000259" key="2">
    <source>
        <dbReference type="PROSITE" id="PS50011"/>
    </source>
</evidence>
<dbReference type="CDD" id="cd00180">
    <property type="entry name" value="PKc"/>
    <property type="match status" value="1"/>
</dbReference>
<proteinExistence type="predicted"/>
<dbReference type="GO" id="GO:0005524">
    <property type="term" value="F:ATP binding"/>
    <property type="evidence" value="ECO:0007669"/>
    <property type="project" value="InterPro"/>
</dbReference>
<name>A0A194VJF3_CYTMA</name>
<dbReference type="SUPFAM" id="SSF56112">
    <property type="entry name" value="Protein kinase-like (PK-like)"/>
    <property type="match status" value="1"/>
</dbReference>
<protein>
    <submittedName>
        <fullName evidence="3">Serine/threonine-protein kinase tousled-like 2</fullName>
    </submittedName>
</protein>
<dbReference type="EMBL" id="KN796121">
    <property type="protein sequence ID" value="KUI64127.1"/>
    <property type="molecule type" value="Genomic_DNA"/>
</dbReference>
<dbReference type="Gene3D" id="1.10.510.10">
    <property type="entry name" value="Transferase(Phosphotransferase) domain 1"/>
    <property type="match status" value="1"/>
</dbReference>
<dbReference type="OrthoDB" id="1668230at2759"/>
<dbReference type="SMR" id="A0A194VJF3"/>
<evidence type="ECO:0000313" key="3">
    <source>
        <dbReference type="EMBL" id="KUI64127.1"/>
    </source>
</evidence>
<dbReference type="InterPro" id="IPR011009">
    <property type="entry name" value="Kinase-like_dom_sf"/>
</dbReference>
<dbReference type="GO" id="GO:0004674">
    <property type="term" value="F:protein serine/threonine kinase activity"/>
    <property type="evidence" value="ECO:0007669"/>
    <property type="project" value="TreeGrafter"/>
</dbReference>
<dbReference type="InterPro" id="IPR008271">
    <property type="entry name" value="Ser/Thr_kinase_AS"/>
</dbReference>
<dbReference type="SMART" id="SM00220">
    <property type="entry name" value="S_TKc"/>
    <property type="match status" value="1"/>
</dbReference>
<dbReference type="PROSITE" id="PS00108">
    <property type="entry name" value="PROTEIN_KINASE_ST"/>
    <property type="match status" value="1"/>
</dbReference>
<organism evidence="3 4">
    <name type="scientific">Cytospora mali</name>
    <name type="common">Apple Valsa canker fungus</name>
    <name type="synonym">Valsa mali</name>
    <dbReference type="NCBI Taxonomy" id="578113"/>
    <lineage>
        <taxon>Eukaryota</taxon>
        <taxon>Fungi</taxon>
        <taxon>Dikarya</taxon>
        <taxon>Ascomycota</taxon>
        <taxon>Pezizomycotina</taxon>
        <taxon>Sordariomycetes</taxon>
        <taxon>Sordariomycetidae</taxon>
        <taxon>Diaporthales</taxon>
        <taxon>Cytosporaceae</taxon>
        <taxon>Cytospora</taxon>
    </lineage>
</organism>
<reference evidence="3" key="1">
    <citation type="submission" date="2014-12" db="EMBL/GenBank/DDBJ databases">
        <title>Genome Sequence of Valsa Canker Pathogens Uncovers a Specific Adaption of Colonization on Woody Bark.</title>
        <authorList>
            <person name="Yin Z."/>
            <person name="Liu H."/>
            <person name="Gao X."/>
            <person name="Li Z."/>
            <person name="Song N."/>
            <person name="Ke X."/>
            <person name="Dai Q."/>
            <person name="Wu Y."/>
            <person name="Sun Y."/>
            <person name="Xu J.-R."/>
            <person name="Kang Z.K."/>
            <person name="Wang L."/>
            <person name="Huang L."/>
        </authorList>
    </citation>
    <scope>NUCLEOTIDE SEQUENCE [LARGE SCALE GENOMIC DNA]</scope>
    <source>
        <strain evidence="3">03-8</strain>
    </source>
</reference>
<evidence type="ECO:0000313" key="4">
    <source>
        <dbReference type="Proteomes" id="UP000078559"/>
    </source>
</evidence>
<dbReference type="PROSITE" id="PS50011">
    <property type="entry name" value="PROTEIN_KINASE_DOM"/>
    <property type="match status" value="1"/>
</dbReference>
<dbReference type="InterPro" id="IPR000719">
    <property type="entry name" value="Prot_kinase_dom"/>
</dbReference>
<dbReference type="GO" id="GO:0005634">
    <property type="term" value="C:nucleus"/>
    <property type="evidence" value="ECO:0007669"/>
    <property type="project" value="TreeGrafter"/>
</dbReference>
<gene>
    <name evidence="3" type="ORF">VM1G_10910</name>
</gene>
<dbReference type="AlphaFoldDB" id="A0A194VJF3"/>
<dbReference type="Pfam" id="PF00069">
    <property type="entry name" value="Pkinase"/>
    <property type="match status" value="1"/>
</dbReference>